<name>A0A926D1G1_9FIRM</name>
<keyword evidence="3" id="KW-1185">Reference proteome</keyword>
<evidence type="ECO:0000259" key="1">
    <source>
        <dbReference type="PROSITE" id="PS51186"/>
    </source>
</evidence>
<dbReference type="GO" id="GO:0016747">
    <property type="term" value="F:acyltransferase activity, transferring groups other than amino-acyl groups"/>
    <property type="evidence" value="ECO:0007669"/>
    <property type="project" value="InterPro"/>
</dbReference>
<dbReference type="InterPro" id="IPR000182">
    <property type="entry name" value="GNAT_dom"/>
</dbReference>
<dbReference type="EMBL" id="JACRSO010000003">
    <property type="protein sequence ID" value="MBC8529617.1"/>
    <property type="molecule type" value="Genomic_DNA"/>
</dbReference>
<organism evidence="2 3">
    <name type="scientific">Luoshenia tenuis</name>
    <dbReference type="NCBI Taxonomy" id="2763654"/>
    <lineage>
        <taxon>Bacteria</taxon>
        <taxon>Bacillati</taxon>
        <taxon>Bacillota</taxon>
        <taxon>Clostridia</taxon>
        <taxon>Christensenellales</taxon>
        <taxon>Christensenellaceae</taxon>
        <taxon>Luoshenia</taxon>
    </lineage>
</organism>
<dbReference type="InterPro" id="IPR016181">
    <property type="entry name" value="Acyl_CoA_acyltransferase"/>
</dbReference>
<evidence type="ECO:0000313" key="2">
    <source>
        <dbReference type="EMBL" id="MBC8529617.1"/>
    </source>
</evidence>
<dbReference type="Proteomes" id="UP000654279">
    <property type="component" value="Unassembled WGS sequence"/>
</dbReference>
<dbReference type="CDD" id="cd04301">
    <property type="entry name" value="NAT_SF"/>
    <property type="match status" value="1"/>
</dbReference>
<reference evidence="2" key="1">
    <citation type="submission" date="2020-08" db="EMBL/GenBank/DDBJ databases">
        <title>Genome public.</title>
        <authorList>
            <person name="Liu C."/>
            <person name="Sun Q."/>
        </authorList>
    </citation>
    <scope>NUCLEOTIDE SEQUENCE</scope>
    <source>
        <strain evidence="2">NSJ-44</strain>
    </source>
</reference>
<proteinExistence type="predicted"/>
<dbReference type="Gene3D" id="3.40.630.30">
    <property type="match status" value="1"/>
</dbReference>
<dbReference type="RefSeq" id="WP_249285434.1">
    <property type="nucleotide sequence ID" value="NZ_JACRSO010000003.1"/>
</dbReference>
<dbReference type="Pfam" id="PF00583">
    <property type="entry name" value="Acetyltransf_1"/>
    <property type="match status" value="1"/>
</dbReference>
<comment type="caution">
    <text evidence="2">The sequence shown here is derived from an EMBL/GenBank/DDBJ whole genome shotgun (WGS) entry which is preliminary data.</text>
</comment>
<sequence length="165" mass="18493">MEPIARRGEYTLYRCGIEDLEVLVQARVEVLRAVFALPEQYDMEALAQANRAYYIRFLPAGGHEACMIFRDGEMAACGGVCLYEEMPLPDNPTGRCGYLMNIYTRQAHRRRGLGAWVVEYLTGRARAYGAGRVFLDSSQQGRALYAACGFVPMEDMMEQKGEGEG</sequence>
<protein>
    <submittedName>
        <fullName evidence="2">GNAT family N-acetyltransferase</fullName>
    </submittedName>
</protein>
<gene>
    <name evidence="2" type="ORF">H8699_09280</name>
</gene>
<dbReference type="AlphaFoldDB" id="A0A926D1G1"/>
<feature type="domain" description="N-acetyltransferase" evidence="1">
    <location>
        <begin position="21"/>
        <end position="165"/>
    </location>
</feature>
<accession>A0A926D1G1</accession>
<evidence type="ECO:0000313" key="3">
    <source>
        <dbReference type="Proteomes" id="UP000654279"/>
    </source>
</evidence>
<dbReference type="SUPFAM" id="SSF55729">
    <property type="entry name" value="Acyl-CoA N-acyltransferases (Nat)"/>
    <property type="match status" value="1"/>
</dbReference>
<dbReference type="PROSITE" id="PS51186">
    <property type="entry name" value="GNAT"/>
    <property type="match status" value="1"/>
</dbReference>